<name>A0A8R1V520_PRIPA</name>
<evidence type="ECO:0000313" key="2">
    <source>
        <dbReference type="EnsemblMetazoa" id="PPA46866.1"/>
    </source>
</evidence>
<dbReference type="InterPro" id="IPR011993">
    <property type="entry name" value="PH-like_dom_sf"/>
</dbReference>
<feature type="compositionally biased region" description="Polar residues" evidence="1">
    <location>
        <begin position="273"/>
        <end position="288"/>
    </location>
</feature>
<reference evidence="3" key="1">
    <citation type="journal article" date="2008" name="Nat. Genet.">
        <title>The Pristionchus pacificus genome provides a unique perspective on nematode lifestyle and parasitism.</title>
        <authorList>
            <person name="Dieterich C."/>
            <person name="Clifton S.W."/>
            <person name="Schuster L.N."/>
            <person name="Chinwalla A."/>
            <person name="Delehaunty K."/>
            <person name="Dinkelacker I."/>
            <person name="Fulton L."/>
            <person name="Fulton R."/>
            <person name="Godfrey J."/>
            <person name="Minx P."/>
            <person name="Mitreva M."/>
            <person name="Roeseler W."/>
            <person name="Tian H."/>
            <person name="Witte H."/>
            <person name="Yang S.P."/>
            <person name="Wilson R.K."/>
            <person name="Sommer R.J."/>
        </authorList>
    </citation>
    <scope>NUCLEOTIDE SEQUENCE [LARGE SCALE GENOMIC DNA]</scope>
    <source>
        <strain evidence="3">PS312</strain>
    </source>
</reference>
<dbReference type="OrthoDB" id="6243387at2759"/>
<dbReference type="Proteomes" id="UP000005239">
    <property type="component" value="Unassembled WGS sequence"/>
</dbReference>
<proteinExistence type="predicted"/>
<dbReference type="Gene3D" id="2.30.29.30">
    <property type="entry name" value="Pleckstrin-homology domain (PH domain)/Phosphotyrosine-binding domain (PTB)"/>
    <property type="match status" value="1"/>
</dbReference>
<gene>
    <name evidence="2" type="primary">WBGene00304645</name>
</gene>
<accession>A0A8R1V520</accession>
<feature type="region of interest" description="Disordered" evidence="1">
    <location>
        <begin position="375"/>
        <end position="406"/>
    </location>
</feature>
<sequence length="464" mass="51941">MDEINLRFDEPPVRLIALQIYQESFMKKKWRHVAGALIESSKHGRARLEIYNNEEGLTAKKTSNVIILDDCLSIRVVDLQDESSRHLKLQLRNGNTVSLKADNVFALRAQLSRLAFPSQFFTLNRPFSLDSPTTPPDIIPAEFSLSSPALLLQTVGGIQEGSYDIAFNDEKLELRKDNNIAASFDYEQIFWIASGDYCFGFETNQTLLYEFKCTQPQQIIDNYRKKCKFRAHFHPTSRTTINHYLRFYYPDILRSGDSTLSSESKNFLSSSSTVSSQPMLPESSQGSSEYEEISAHQIRNVRFAPVVTSEINPKGSNKIVGFFKNISPFNKTPKERSTFEQRANYEFRHAAVKKKGKAQPQKLATIIRYNPDARISRVGTSPQPEPAQNISTGPEVNTEASGSGEEPLYSPIPLAIANSPLDSSIISLVSHLAPATRASLASATPTADASRVSRVEILQSTYID</sequence>
<feature type="region of interest" description="Disordered" evidence="1">
    <location>
        <begin position="268"/>
        <end position="291"/>
    </location>
</feature>
<dbReference type="AlphaFoldDB" id="A0A8R1V520"/>
<reference evidence="2" key="2">
    <citation type="submission" date="2022-06" db="UniProtKB">
        <authorList>
            <consortium name="EnsemblMetazoa"/>
        </authorList>
    </citation>
    <scope>IDENTIFICATION</scope>
    <source>
        <strain evidence="2">PS312</strain>
    </source>
</reference>
<dbReference type="EnsemblMetazoa" id="PPA46866.1">
    <property type="protein sequence ID" value="PPA46866.1"/>
    <property type="gene ID" value="WBGene00304645"/>
</dbReference>
<organism evidence="2 3">
    <name type="scientific">Pristionchus pacificus</name>
    <name type="common">Parasitic nematode worm</name>
    <dbReference type="NCBI Taxonomy" id="54126"/>
    <lineage>
        <taxon>Eukaryota</taxon>
        <taxon>Metazoa</taxon>
        <taxon>Ecdysozoa</taxon>
        <taxon>Nematoda</taxon>
        <taxon>Chromadorea</taxon>
        <taxon>Rhabditida</taxon>
        <taxon>Rhabditina</taxon>
        <taxon>Diplogasteromorpha</taxon>
        <taxon>Diplogasteroidea</taxon>
        <taxon>Neodiplogasteridae</taxon>
        <taxon>Pristionchus</taxon>
    </lineage>
</organism>
<evidence type="ECO:0000313" key="3">
    <source>
        <dbReference type="Proteomes" id="UP000005239"/>
    </source>
</evidence>
<feature type="compositionally biased region" description="Polar residues" evidence="1">
    <location>
        <begin position="378"/>
        <end position="401"/>
    </location>
</feature>
<evidence type="ECO:0000256" key="1">
    <source>
        <dbReference type="SAM" id="MobiDB-lite"/>
    </source>
</evidence>
<keyword evidence="3" id="KW-1185">Reference proteome</keyword>
<protein>
    <submittedName>
        <fullName evidence="2">Uncharacterized protein</fullName>
    </submittedName>
</protein>